<reference evidence="1 2" key="1">
    <citation type="submission" date="2018-12" db="EMBL/GenBank/DDBJ databases">
        <authorList>
            <consortium name="Pathogen Informatics"/>
        </authorList>
    </citation>
    <scope>NUCLEOTIDE SEQUENCE [LARGE SCALE GENOMIC DNA]</scope>
    <source>
        <strain evidence="1 2">NCTC8284</strain>
    </source>
</reference>
<gene>
    <name evidence="1" type="ORF">NCTC8284_02482</name>
</gene>
<proteinExistence type="predicted"/>
<accession>A0A448MQ96</accession>
<organism evidence="1 2">
    <name type="scientific">Rodentibacter pneumotropicus</name>
    <dbReference type="NCBI Taxonomy" id="758"/>
    <lineage>
        <taxon>Bacteria</taxon>
        <taxon>Pseudomonadati</taxon>
        <taxon>Pseudomonadota</taxon>
        <taxon>Gammaproteobacteria</taxon>
        <taxon>Pasteurellales</taxon>
        <taxon>Pasteurellaceae</taxon>
        <taxon>Rodentibacter</taxon>
    </lineage>
</organism>
<dbReference type="KEGG" id="rpne:NCTC8284_02482"/>
<evidence type="ECO:0000313" key="1">
    <source>
        <dbReference type="EMBL" id="VEH67296.1"/>
    </source>
</evidence>
<evidence type="ECO:0000313" key="2">
    <source>
        <dbReference type="Proteomes" id="UP000278733"/>
    </source>
</evidence>
<dbReference type="Proteomes" id="UP000278733">
    <property type="component" value="Chromosome"/>
</dbReference>
<protein>
    <submittedName>
        <fullName evidence="1">Uncharacterized protein</fullName>
    </submittedName>
</protein>
<name>A0A448MQ96_9PAST</name>
<dbReference type="AlphaFoldDB" id="A0A448MQ96"/>
<dbReference type="EMBL" id="LR134405">
    <property type="protein sequence ID" value="VEH67296.1"/>
    <property type="molecule type" value="Genomic_DNA"/>
</dbReference>
<sequence length="50" mass="5721">MGVYRQSGNICGFPEASPAVLFWQNNRGWKADFEYLLRESTLDKVLEGNL</sequence>